<name>Q235H4_TETTS</name>
<keyword evidence="2" id="KW-1185">Reference proteome</keyword>
<accession>Q235H4</accession>
<dbReference type="HOGENOM" id="CLU_1312395_0_0_1"/>
<dbReference type="AlphaFoldDB" id="Q235H4"/>
<dbReference type="Proteomes" id="UP000009168">
    <property type="component" value="Unassembled WGS sequence"/>
</dbReference>
<dbReference type="KEGG" id="tet:TTHERM_00801270"/>
<dbReference type="InParanoid" id="Q235H4"/>
<dbReference type="RefSeq" id="XP_001012374.2">
    <property type="nucleotide sequence ID" value="XM_001012374.2"/>
</dbReference>
<dbReference type="EMBL" id="GG662763">
    <property type="protein sequence ID" value="EAR92129.2"/>
    <property type="molecule type" value="Genomic_DNA"/>
</dbReference>
<evidence type="ECO:0000313" key="2">
    <source>
        <dbReference type="Proteomes" id="UP000009168"/>
    </source>
</evidence>
<organism evidence="1 2">
    <name type="scientific">Tetrahymena thermophila (strain SB210)</name>
    <dbReference type="NCBI Taxonomy" id="312017"/>
    <lineage>
        <taxon>Eukaryota</taxon>
        <taxon>Sar</taxon>
        <taxon>Alveolata</taxon>
        <taxon>Ciliophora</taxon>
        <taxon>Intramacronucleata</taxon>
        <taxon>Oligohymenophorea</taxon>
        <taxon>Hymenostomatida</taxon>
        <taxon>Tetrahymenina</taxon>
        <taxon>Tetrahymenidae</taxon>
        <taxon>Tetrahymena</taxon>
    </lineage>
</organism>
<evidence type="ECO:0000313" key="1">
    <source>
        <dbReference type="EMBL" id="EAR92129.2"/>
    </source>
</evidence>
<gene>
    <name evidence="1" type="ORF">TTHERM_00801270</name>
</gene>
<dbReference type="GeneID" id="7843047"/>
<proteinExistence type="predicted"/>
<protein>
    <submittedName>
        <fullName evidence="1">Uncharacterized protein</fullName>
    </submittedName>
</protein>
<sequence>MYLDAQIRLNYHRLKEKKIIKCFKAILLRDCLINRIFKSILKRYLLYFYLLTFHTEVNSFKKFNNFQLLRLWLQDFIQKKKKNIQASLIQSLKTQENFYKDFSPQSSSLRKTLLNNRSPKNFLQTQNLTQSCFKENSPLRFSINNNQKETFQIRDIKSSNMNFTQLNSLNTKKLEQKISQKLIQMQKLDFESQISESYSEFDRQDSIKNQDLYYLKVKSNNFIYLKFIKTQNYFN</sequence>
<reference evidence="2" key="1">
    <citation type="journal article" date="2006" name="PLoS Biol.">
        <title>Macronuclear genome sequence of the ciliate Tetrahymena thermophila, a model eukaryote.</title>
        <authorList>
            <person name="Eisen J.A."/>
            <person name="Coyne R.S."/>
            <person name="Wu M."/>
            <person name="Wu D."/>
            <person name="Thiagarajan M."/>
            <person name="Wortman J.R."/>
            <person name="Badger J.H."/>
            <person name="Ren Q."/>
            <person name="Amedeo P."/>
            <person name="Jones K.M."/>
            <person name="Tallon L.J."/>
            <person name="Delcher A.L."/>
            <person name="Salzberg S.L."/>
            <person name="Silva J.C."/>
            <person name="Haas B.J."/>
            <person name="Majoros W.H."/>
            <person name="Farzad M."/>
            <person name="Carlton J.M."/>
            <person name="Smith R.K. Jr."/>
            <person name="Garg J."/>
            <person name="Pearlman R.E."/>
            <person name="Karrer K.M."/>
            <person name="Sun L."/>
            <person name="Manning G."/>
            <person name="Elde N.C."/>
            <person name="Turkewitz A.P."/>
            <person name="Asai D.J."/>
            <person name="Wilkes D.E."/>
            <person name="Wang Y."/>
            <person name="Cai H."/>
            <person name="Collins K."/>
            <person name="Stewart B.A."/>
            <person name="Lee S.R."/>
            <person name="Wilamowska K."/>
            <person name="Weinberg Z."/>
            <person name="Ruzzo W.L."/>
            <person name="Wloga D."/>
            <person name="Gaertig J."/>
            <person name="Frankel J."/>
            <person name="Tsao C.-C."/>
            <person name="Gorovsky M.A."/>
            <person name="Keeling P.J."/>
            <person name="Waller R.F."/>
            <person name="Patron N.J."/>
            <person name="Cherry J.M."/>
            <person name="Stover N.A."/>
            <person name="Krieger C.J."/>
            <person name="del Toro C."/>
            <person name="Ryder H.F."/>
            <person name="Williamson S.C."/>
            <person name="Barbeau R.A."/>
            <person name="Hamilton E.P."/>
            <person name="Orias E."/>
        </authorList>
    </citation>
    <scope>NUCLEOTIDE SEQUENCE [LARGE SCALE GENOMIC DNA]</scope>
    <source>
        <strain evidence="2">SB210</strain>
    </source>
</reference>